<dbReference type="NCBIfam" id="TIGR00278">
    <property type="entry name" value="membrane protein insertion efficiency factor YidD"/>
    <property type="match status" value="1"/>
</dbReference>
<dbReference type="PANTHER" id="PTHR33383">
    <property type="entry name" value="MEMBRANE PROTEIN INSERTION EFFICIENCY FACTOR-RELATED"/>
    <property type="match status" value="1"/>
</dbReference>
<dbReference type="Proteomes" id="UP000178264">
    <property type="component" value="Unassembled WGS sequence"/>
</dbReference>
<comment type="subcellular location">
    <subcellularLocation>
        <location evidence="1">Cell membrane</location>
        <topology evidence="1">Peripheral membrane protein</topology>
        <orientation evidence="1">Cytoplasmic side</orientation>
    </subcellularLocation>
</comment>
<protein>
    <recommendedName>
        <fullName evidence="1">Putative membrane protein insertion efficiency factor</fullName>
    </recommendedName>
</protein>
<comment type="caution">
    <text evidence="2">The sequence shown here is derived from an EMBL/GenBank/DDBJ whole genome shotgun (WGS) entry which is preliminary data.</text>
</comment>
<reference evidence="2 3" key="1">
    <citation type="journal article" date="2016" name="Nat. Commun.">
        <title>Thousands of microbial genomes shed light on interconnected biogeochemical processes in an aquifer system.</title>
        <authorList>
            <person name="Anantharaman K."/>
            <person name="Brown C.T."/>
            <person name="Hug L.A."/>
            <person name="Sharon I."/>
            <person name="Castelle C.J."/>
            <person name="Probst A.J."/>
            <person name="Thomas B.C."/>
            <person name="Singh A."/>
            <person name="Wilkins M.J."/>
            <person name="Karaoz U."/>
            <person name="Brodie E.L."/>
            <person name="Williams K.H."/>
            <person name="Hubbard S.S."/>
            <person name="Banfield J.F."/>
        </authorList>
    </citation>
    <scope>NUCLEOTIDE SEQUENCE [LARGE SCALE GENOMIC DNA]</scope>
</reference>
<name>A0A1F7VG03_9BACT</name>
<accession>A0A1F7VG03</accession>
<evidence type="ECO:0000313" key="2">
    <source>
        <dbReference type="EMBL" id="OGL89058.1"/>
    </source>
</evidence>
<keyword evidence="1" id="KW-0472">Membrane</keyword>
<comment type="similarity">
    <text evidence="1">Belongs to the UPF0161 family.</text>
</comment>
<proteinExistence type="inferred from homology"/>
<dbReference type="AlphaFoldDB" id="A0A1F7VG03"/>
<keyword evidence="1" id="KW-1003">Cell membrane</keyword>
<sequence length="75" mass="8652">MERLLAHSIRWYQISLSPDHGPMRRPWGHCRFFPSCSEYTRQALVRHGALRGIALGVKRVLKCHPLHPPAFDPVP</sequence>
<evidence type="ECO:0000256" key="1">
    <source>
        <dbReference type="HAMAP-Rule" id="MF_00386"/>
    </source>
</evidence>
<dbReference type="InterPro" id="IPR002696">
    <property type="entry name" value="Membr_insert_effic_factor_YidD"/>
</dbReference>
<dbReference type="Pfam" id="PF01809">
    <property type="entry name" value="YidD"/>
    <property type="match status" value="1"/>
</dbReference>
<gene>
    <name evidence="2" type="ORF">A3I42_04310</name>
</gene>
<comment type="function">
    <text evidence="1">Could be involved in insertion of integral membrane proteins into the membrane.</text>
</comment>
<organism evidence="2 3">
    <name type="scientific">Candidatus Uhrbacteria bacterium RIFCSPLOWO2_02_FULL_49_11</name>
    <dbReference type="NCBI Taxonomy" id="1802409"/>
    <lineage>
        <taxon>Bacteria</taxon>
        <taxon>Candidatus Uhriibacteriota</taxon>
    </lineage>
</organism>
<dbReference type="GO" id="GO:0005886">
    <property type="term" value="C:plasma membrane"/>
    <property type="evidence" value="ECO:0007669"/>
    <property type="project" value="UniProtKB-SubCell"/>
</dbReference>
<dbReference type="PANTHER" id="PTHR33383:SF1">
    <property type="entry name" value="MEMBRANE PROTEIN INSERTION EFFICIENCY FACTOR-RELATED"/>
    <property type="match status" value="1"/>
</dbReference>
<dbReference type="SMART" id="SM01234">
    <property type="entry name" value="Haemolytic"/>
    <property type="match status" value="1"/>
</dbReference>
<dbReference type="HAMAP" id="MF_00386">
    <property type="entry name" value="UPF0161_YidD"/>
    <property type="match status" value="1"/>
</dbReference>
<dbReference type="EMBL" id="MGER01000001">
    <property type="protein sequence ID" value="OGL89058.1"/>
    <property type="molecule type" value="Genomic_DNA"/>
</dbReference>
<evidence type="ECO:0000313" key="3">
    <source>
        <dbReference type="Proteomes" id="UP000178264"/>
    </source>
</evidence>